<dbReference type="GO" id="GO:0005615">
    <property type="term" value="C:extracellular space"/>
    <property type="evidence" value="ECO:0007669"/>
    <property type="project" value="TreeGrafter"/>
</dbReference>
<evidence type="ECO:0000256" key="2">
    <source>
        <dbReference type="ARBA" id="ARBA00008474"/>
    </source>
</evidence>
<dbReference type="GO" id="GO:0046427">
    <property type="term" value="P:positive regulation of receptor signaling pathway via JAK-STAT"/>
    <property type="evidence" value="ECO:0007669"/>
    <property type="project" value="TreeGrafter"/>
</dbReference>
<dbReference type="InterPro" id="IPR018116">
    <property type="entry name" value="Somatotropin_CS"/>
</dbReference>
<dbReference type="Proteomes" id="UP001335648">
    <property type="component" value="Unassembled WGS sequence"/>
</dbReference>
<dbReference type="GO" id="GO:0048513">
    <property type="term" value="P:animal organ development"/>
    <property type="evidence" value="ECO:0007669"/>
    <property type="project" value="TreeGrafter"/>
</dbReference>
<evidence type="ECO:0000313" key="12">
    <source>
        <dbReference type="Proteomes" id="UP001335648"/>
    </source>
</evidence>
<keyword evidence="5 9" id="KW-0372">Hormone</keyword>
<keyword evidence="7" id="KW-1015">Disulfide bond</keyword>
<dbReference type="Pfam" id="PF00103">
    <property type="entry name" value="Hormone_1"/>
    <property type="match status" value="1"/>
</dbReference>
<comment type="similarity">
    <text evidence="2 9">Belongs to the somatotropin/prolactin family.</text>
</comment>
<organism evidence="11 12">
    <name type="scientific">Champsocephalus esox</name>
    <name type="common">pike icefish</name>
    <dbReference type="NCBI Taxonomy" id="159716"/>
    <lineage>
        <taxon>Eukaryota</taxon>
        <taxon>Metazoa</taxon>
        <taxon>Chordata</taxon>
        <taxon>Craniata</taxon>
        <taxon>Vertebrata</taxon>
        <taxon>Euteleostomi</taxon>
        <taxon>Actinopterygii</taxon>
        <taxon>Neopterygii</taxon>
        <taxon>Teleostei</taxon>
        <taxon>Neoteleostei</taxon>
        <taxon>Acanthomorphata</taxon>
        <taxon>Eupercaria</taxon>
        <taxon>Perciformes</taxon>
        <taxon>Notothenioidei</taxon>
        <taxon>Channichthyidae</taxon>
        <taxon>Champsocephalus</taxon>
    </lineage>
</organism>
<evidence type="ECO:0000256" key="1">
    <source>
        <dbReference type="ARBA" id="ARBA00004613"/>
    </source>
</evidence>
<dbReference type="PRINTS" id="PR00836">
    <property type="entry name" value="SOMATOTROPIN"/>
</dbReference>
<dbReference type="GO" id="GO:0045927">
    <property type="term" value="P:positive regulation of growth"/>
    <property type="evidence" value="ECO:0007669"/>
    <property type="project" value="TreeGrafter"/>
</dbReference>
<protein>
    <recommendedName>
        <fullName evidence="3">Somatotropin</fullName>
    </recommendedName>
    <alternativeName>
        <fullName evidence="8">Growth hormone</fullName>
    </alternativeName>
</protein>
<dbReference type="PANTHER" id="PTHR11417">
    <property type="entry name" value="SOMATOTROPIN,PROLACTIN"/>
    <property type="match status" value="1"/>
</dbReference>
<keyword evidence="12" id="KW-1185">Reference proteome</keyword>
<feature type="signal peptide" evidence="10">
    <location>
        <begin position="1"/>
        <end position="20"/>
    </location>
</feature>
<evidence type="ECO:0000256" key="5">
    <source>
        <dbReference type="ARBA" id="ARBA00022702"/>
    </source>
</evidence>
<dbReference type="Gene3D" id="1.20.1250.10">
    <property type="match status" value="1"/>
</dbReference>
<dbReference type="GO" id="GO:0060396">
    <property type="term" value="P:growth hormone receptor signaling pathway"/>
    <property type="evidence" value="ECO:0007669"/>
    <property type="project" value="TreeGrafter"/>
</dbReference>
<evidence type="ECO:0000256" key="3">
    <source>
        <dbReference type="ARBA" id="ARBA00018367"/>
    </source>
</evidence>
<dbReference type="GO" id="GO:0005131">
    <property type="term" value="F:growth hormone receptor binding"/>
    <property type="evidence" value="ECO:0007669"/>
    <property type="project" value="TreeGrafter"/>
</dbReference>
<gene>
    <name evidence="11" type="ORF">CesoFtcFv8_019380</name>
</gene>
<dbReference type="InterPro" id="IPR009079">
    <property type="entry name" value="4_helix_cytokine-like_core"/>
</dbReference>
<dbReference type="AlphaFoldDB" id="A0AAN8BI67"/>
<dbReference type="InterPro" id="IPR001400">
    <property type="entry name" value="Somatotropin/Prolactin"/>
</dbReference>
<dbReference type="GO" id="GO:0070186">
    <property type="term" value="F:growth hormone activity"/>
    <property type="evidence" value="ECO:0007669"/>
    <property type="project" value="TreeGrafter"/>
</dbReference>
<evidence type="ECO:0000256" key="8">
    <source>
        <dbReference type="ARBA" id="ARBA00032367"/>
    </source>
</evidence>
<comment type="caution">
    <text evidence="11">The sequence shown here is derived from an EMBL/GenBank/DDBJ whole genome shotgun (WGS) entry which is preliminary data.</text>
</comment>
<dbReference type="GO" id="GO:0031667">
    <property type="term" value="P:response to nutrient levels"/>
    <property type="evidence" value="ECO:0007669"/>
    <property type="project" value="TreeGrafter"/>
</dbReference>
<accession>A0AAN8BI67</accession>
<proteinExistence type="inferred from homology"/>
<evidence type="ECO:0000256" key="7">
    <source>
        <dbReference type="ARBA" id="ARBA00023157"/>
    </source>
</evidence>
<sequence>MDRVILLLLLLSVGVSTASSQPITESHRLFSIAMLRVQNLHLLSHELLSEFERSQTEEQRQVNKMFLQDFCNSDYIISPIDKHETQLISVLNLLSISLRLVESWEFPSRSLPVGSRNLISPKLTELKTGIQLLMKANQDAAEMFADGSPLPLAPTGNYYQSSSMRRTYELLSCFKKDMHKVETYLSVVKCRLFPETNCTS</sequence>
<reference evidence="11 12" key="1">
    <citation type="journal article" date="2023" name="Mol. Biol. Evol.">
        <title>Genomics of Secondarily Temperate Adaptation in the Only Non-Antarctic Icefish.</title>
        <authorList>
            <person name="Rivera-Colon A.G."/>
            <person name="Rayamajhi N."/>
            <person name="Minhas B.F."/>
            <person name="Madrigal G."/>
            <person name="Bilyk K.T."/>
            <person name="Yoon V."/>
            <person name="Hune M."/>
            <person name="Gregory S."/>
            <person name="Cheng C.H.C."/>
            <person name="Catchen J.M."/>
        </authorList>
    </citation>
    <scope>NUCLEOTIDE SEQUENCE [LARGE SCALE GENOMIC DNA]</scope>
    <source>
        <strain evidence="11">JC2023a</strain>
    </source>
</reference>
<evidence type="ECO:0000256" key="6">
    <source>
        <dbReference type="ARBA" id="ARBA00022729"/>
    </source>
</evidence>
<feature type="chain" id="PRO_5042852275" description="Somatotropin" evidence="10">
    <location>
        <begin position="21"/>
        <end position="200"/>
    </location>
</feature>
<evidence type="ECO:0000313" key="11">
    <source>
        <dbReference type="EMBL" id="KAK5885695.1"/>
    </source>
</evidence>
<evidence type="ECO:0000256" key="10">
    <source>
        <dbReference type="SAM" id="SignalP"/>
    </source>
</evidence>
<evidence type="ECO:0000256" key="4">
    <source>
        <dbReference type="ARBA" id="ARBA00022525"/>
    </source>
</evidence>
<dbReference type="PROSITE" id="PS00338">
    <property type="entry name" value="SOMATOTROPIN_2"/>
    <property type="match status" value="1"/>
</dbReference>
<keyword evidence="6 10" id="KW-0732">Signal</keyword>
<dbReference type="EMBL" id="JAULUE010002060">
    <property type="protein sequence ID" value="KAK5885695.1"/>
    <property type="molecule type" value="Genomic_DNA"/>
</dbReference>
<keyword evidence="4" id="KW-0964">Secreted</keyword>
<dbReference type="SUPFAM" id="SSF47266">
    <property type="entry name" value="4-helical cytokines"/>
    <property type="match status" value="1"/>
</dbReference>
<dbReference type="PANTHER" id="PTHR11417:SF2">
    <property type="entry name" value="SOMATOTROPIN"/>
    <property type="match status" value="1"/>
</dbReference>
<dbReference type="PROSITE" id="PS00266">
    <property type="entry name" value="SOMATOTROPIN_1"/>
    <property type="match status" value="1"/>
</dbReference>
<evidence type="ECO:0000256" key="9">
    <source>
        <dbReference type="RuleBase" id="RU003618"/>
    </source>
</evidence>
<comment type="subcellular location">
    <subcellularLocation>
        <location evidence="1 9">Secreted</location>
    </subcellularLocation>
</comment>
<name>A0AAN8BI67_9TELE</name>